<dbReference type="AlphaFoldDB" id="A0A379PIW2"/>
<evidence type="ECO:0000256" key="1">
    <source>
        <dbReference type="SAM" id="Coils"/>
    </source>
</evidence>
<feature type="coiled-coil region" evidence="1">
    <location>
        <begin position="87"/>
        <end position="144"/>
    </location>
</feature>
<name>A0A379PIW2_ECTOL</name>
<organism evidence="2 3">
    <name type="scientific">Ectopseudomonas oleovorans</name>
    <name type="common">Pseudomonas oleovorans</name>
    <dbReference type="NCBI Taxonomy" id="301"/>
    <lineage>
        <taxon>Bacteria</taxon>
        <taxon>Pseudomonadati</taxon>
        <taxon>Pseudomonadota</taxon>
        <taxon>Gammaproteobacteria</taxon>
        <taxon>Pseudomonadales</taxon>
        <taxon>Pseudomonadaceae</taxon>
        <taxon>Ectopseudomonas</taxon>
    </lineage>
</organism>
<dbReference type="EMBL" id="UGUV01000003">
    <property type="protein sequence ID" value="SUE72750.1"/>
    <property type="molecule type" value="Genomic_DNA"/>
</dbReference>
<proteinExistence type="predicted"/>
<keyword evidence="1" id="KW-0175">Coiled coil</keyword>
<evidence type="ECO:0000313" key="2">
    <source>
        <dbReference type="EMBL" id="SUE72750.1"/>
    </source>
</evidence>
<accession>A0A379PIW2</accession>
<reference evidence="2 3" key="1">
    <citation type="submission" date="2018-06" db="EMBL/GenBank/DDBJ databases">
        <authorList>
            <consortium name="Pathogen Informatics"/>
            <person name="Doyle S."/>
        </authorList>
    </citation>
    <scope>NUCLEOTIDE SEQUENCE [LARGE SCALE GENOMIC DNA]</scope>
    <source>
        <strain evidence="2 3">NCTC10692</strain>
    </source>
</reference>
<dbReference type="Proteomes" id="UP000255303">
    <property type="component" value="Unassembled WGS sequence"/>
</dbReference>
<protein>
    <submittedName>
        <fullName evidence="2">Uncharacterized protein</fullName>
    </submittedName>
</protein>
<dbReference type="RefSeq" id="WP_139205043.1">
    <property type="nucleotide sequence ID" value="NZ_FNZC01000092.1"/>
</dbReference>
<sequence length="146" mass="16324">MMTKRSKREWYTQNGIAIMGDEGIHVTDVKGLSRTDSENEANAARIVACVNACDGYTTEQLVALKGGNVKREVTYYADKLCDAQNRYLKAEQQRDNLLAALKNLLEHEGTQVETGIGMMEPDELQEARKQAQAAIREVEAAQCRIF</sequence>
<gene>
    <name evidence="2" type="ORF">NCTC10692_04906</name>
</gene>
<evidence type="ECO:0000313" key="3">
    <source>
        <dbReference type="Proteomes" id="UP000255303"/>
    </source>
</evidence>